<feature type="transmembrane region" description="Helical" evidence="12">
    <location>
        <begin position="105"/>
        <end position="122"/>
    </location>
</feature>
<evidence type="ECO:0008006" key="18">
    <source>
        <dbReference type="Google" id="ProtNLM"/>
    </source>
</evidence>
<dbReference type="AlphaFoldDB" id="A0AAE0GIK2"/>
<name>A0AAE0GIK2_9CHLO</name>
<evidence type="ECO:0000256" key="4">
    <source>
        <dbReference type="ARBA" id="ARBA00022692"/>
    </source>
</evidence>
<dbReference type="InterPro" id="IPR013099">
    <property type="entry name" value="K_chnl_dom"/>
</dbReference>
<dbReference type="Proteomes" id="UP001190700">
    <property type="component" value="Unassembled WGS sequence"/>
</dbReference>
<evidence type="ECO:0000256" key="11">
    <source>
        <dbReference type="ARBA" id="ARBA00034430"/>
    </source>
</evidence>
<keyword evidence="9 12" id="KW-0472">Membrane</keyword>
<reference evidence="16 17" key="1">
    <citation type="journal article" date="2015" name="Genome Biol. Evol.">
        <title>Comparative Genomics of a Bacterivorous Green Alga Reveals Evolutionary Causalities and Consequences of Phago-Mixotrophic Mode of Nutrition.</title>
        <authorList>
            <person name="Burns J.A."/>
            <person name="Paasch A."/>
            <person name="Narechania A."/>
            <person name="Kim E."/>
        </authorList>
    </citation>
    <scope>NUCLEOTIDE SEQUENCE [LARGE SCALE GENOMIC DNA]</scope>
    <source>
        <strain evidence="16 17">PLY_AMNH</strain>
    </source>
</reference>
<dbReference type="Pfam" id="PF07885">
    <property type="entry name" value="Ion_trans_2"/>
    <property type="match status" value="1"/>
</dbReference>
<proteinExistence type="predicted"/>
<keyword evidence="10" id="KW-0407">Ion channel</keyword>
<evidence type="ECO:0000256" key="8">
    <source>
        <dbReference type="ARBA" id="ARBA00023065"/>
    </source>
</evidence>
<organism evidence="16 17">
    <name type="scientific">Cymbomonas tetramitiformis</name>
    <dbReference type="NCBI Taxonomy" id="36881"/>
    <lineage>
        <taxon>Eukaryota</taxon>
        <taxon>Viridiplantae</taxon>
        <taxon>Chlorophyta</taxon>
        <taxon>Pyramimonadophyceae</taxon>
        <taxon>Pyramimonadales</taxon>
        <taxon>Pyramimonadaceae</taxon>
        <taxon>Cymbomonas</taxon>
    </lineage>
</organism>
<keyword evidence="4 12" id="KW-0812">Transmembrane</keyword>
<keyword evidence="5" id="KW-0631">Potassium channel</keyword>
<dbReference type="InterPro" id="IPR047871">
    <property type="entry name" value="K_chnl_Slo-like"/>
</dbReference>
<evidence type="ECO:0000259" key="14">
    <source>
        <dbReference type="Pfam" id="PF07885"/>
    </source>
</evidence>
<accession>A0AAE0GIK2</accession>
<dbReference type="Gene3D" id="1.10.287.70">
    <property type="match status" value="1"/>
</dbReference>
<evidence type="ECO:0000259" key="13">
    <source>
        <dbReference type="Pfam" id="PF03493"/>
    </source>
</evidence>
<dbReference type="Gene3D" id="3.40.50.720">
    <property type="entry name" value="NAD(P)-binding Rossmann-like Domain"/>
    <property type="match status" value="1"/>
</dbReference>
<dbReference type="Pfam" id="PF22614">
    <property type="entry name" value="Slo-like_RCK"/>
    <property type="match status" value="1"/>
</dbReference>
<dbReference type="SUPFAM" id="SSF81324">
    <property type="entry name" value="Voltage-gated potassium channels"/>
    <property type="match status" value="1"/>
</dbReference>
<dbReference type="Pfam" id="PF03493">
    <property type="entry name" value="BK_channel_a"/>
    <property type="match status" value="1"/>
</dbReference>
<dbReference type="PANTHER" id="PTHR10027">
    <property type="entry name" value="CALCIUM-ACTIVATED POTASSIUM CHANNEL ALPHA CHAIN"/>
    <property type="match status" value="1"/>
</dbReference>
<evidence type="ECO:0000256" key="2">
    <source>
        <dbReference type="ARBA" id="ARBA00022448"/>
    </source>
</evidence>
<evidence type="ECO:0000256" key="12">
    <source>
        <dbReference type="SAM" id="Phobius"/>
    </source>
</evidence>
<keyword evidence="7 12" id="KW-1133">Transmembrane helix</keyword>
<evidence type="ECO:0000256" key="3">
    <source>
        <dbReference type="ARBA" id="ARBA00022538"/>
    </source>
</evidence>
<evidence type="ECO:0000313" key="16">
    <source>
        <dbReference type="EMBL" id="KAK3278737.1"/>
    </source>
</evidence>
<comment type="subcellular location">
    <subcellularLocation>
        <location evidence="1">Membrane</location>
        <topology evidence="1">Multi-pass membrane protein</topology>
    </subcellularLocation>
</comment>
<gene>
    <name evidence="16" type="ORF">CYMTET_13341</name>
</gene>
<feature type="domain" description="Potassium channel" evidence="14">
    <location>
        <begin position="46"/>
        <end position="126"/>
    </location>
</feature>
<feature type="transmembrane region" description="Helical" evidence="12">
    <location>
        <begin position="75"/>
        <end position="93"/>
    </location>
</feature>
<comment type="catalytic activity">
    <reaction evidence="11">
        <text>K(+)(in) = K(+)(out)</text>
        <dbReference type="Rhea" id="RHEA:29463"/>
        <dbReference type="ChEBI" id="CHEBI:29103"/>
    </reaction>
</comment>
<evidence type="ECO:0000256" key="5">
    <source>
        <dbReference type="ARBA" id="ARBA00022826"/>
    </source>
</evidence>
<evidence type="ECO:0000256" key="1">
    <source>
        <dbReference type="ARBA" id="ARBA00004141"/>
    </source>
</evidence>
<evidence type="ECO:0000256" key="6">
    <source>
        <dbReference type="ARBA" id="ARBA00022958"/>
    </source>
</evidence>
<dbReference type="InterPro" id="IPR003148">
    <property type="entry name" value="RCK_N"/>
</dbReference>
<protein>
    <recommendedName>
        <fullName evidence="18">Potassium channel domain-containing protein</fullName>
    </recommendedName>
</protein>
<keyword evidence="2" id="KW-0813">Transport</keyword>
<keyword evidence="8" id="KW-0406">Ion transport</keyword>
<keyword evidence="3" id="KW-0633">Potassium transport</keyword>
<feature type="transmembrane region" description="Helical" evidence="12">
    <location>
        <begin position="36"/>
        <end position="55"/>
    </location>
</feature>
<feature type="domain" description="RCK N-terminal" evidence="15">
    <location>
        <begin position="148"/>
        <end position="283"/>
    </location>
</feature>
<dbReference type="EMBL" id="LGRX02005301">
    <property type="protein sequence ID" value="KAK3278737.1"/>
    <property type="molecule type" value="Genomic_DNA"/>
</dbReference>
<evidence type="ECO:0000259" key="15">
    <source>
        <dbReference type="Pfam" id="PF22614"/>
    </source>
</evidence>
<dbReference type="GO" id="GO:0016020">
    <property type="term" value="C:membrane"/>
    <property type="evidence" value="ECO:0007669"/>
    <property type="project" value="UniProtKB-SubCell"/>
</dbReference>
<sequence>MSIPEFAFVRLMRAVRILRLRRILDRALTETVQGRIVSLLFIIASIIFCTSAAIHSIAQYNIVAFNDDRSQEGTFWFHDALYFVVCTITTIGYGDVSPATAASRMITVIAIVTSFCILPTHFQKLLHTLELQLAPYNRRFEHHSTTPHHVVITGQLDATNCATFLQELFHQDHFPRNKNLKAVLLTPIEPSDRLKALLESPAYSHCTTILQGSPLEDRDLERAATKHAAAVFVLTDYRHLGGEGTYGGSLIMDAAPSTAIDEANMLRAMSVRAFVGPSVPVVTQVHSEEMLKEAEGTAMGTAGLTIAVETIKQNILAKTCHCTGFSTLVANLVSSHSRDYNTLQKNSGQWEPWEKEYYRGCSHEIYRTPLCPPPHRHPRLEGMAFTSAADCIYRQFGAMLIGVETVMDSESEHGETNQNCGLGGMEALLKAYGGGAGGVLLSPGPSFLIGASTVGFIVCQNEEVRRI</sequence>
<comment type="caution">
    <text evidence="16">The sequence shown here is derived from an EMBL/GenBank/DDBJ whole genome shotgun (WGS) entry which is preliminary data.</text>
</comment>
<feature type="domain" description="Calcium-activated potassium channel BK alpha subunit" evidence="13">
    <location>
        <begin position="306"/>
        <end position="403"/>
    </location>
</feature>
<evidence type="ECO:0000256" key="10">
    <source>
        <dbReference type="ARBA" id="ARBA00023303"/>
    </source>
</evidence>
<keyword evidence="6" id="KW-0630">Potassium</keyword>
<dbReference type="InterPro" id="IPR003929">
    <property type="entry name" value="K_chnl_BK_asu"/>
</dbReference>
<dbReference type="PANTHER" id="PTHR10027:SF10">
    <property type="entry name" value="SLOWPOKE 2, ISOFORM D"/>
    <property type="match status" value="1"/>
</dbReference>
<evidence type="ECO:0000256" key="9">
    <source>
        <dbReference type="ARBA" id="ARBA00023136"/>
    </source>
</evidence>
<evidence type="ECO:0000256" key="7">
    <source>
        <dbReference type="ARBA" id="ARBA00022989"/>
    </source>
</evidence>
<dbReference type="GO" id="GO:0005267">
    <property type="term" value="F:potassium channel activity"/>
    <property type="evidence" value="ECO:0007669"/>
    <property type="project" value="UniProtKB-KW"/>
</dbReference>
<evidence type="ECO:0000313" key="17">
    <source>
        <dbReference type="Proteomes" id="UP001190700"/>
    </source>
</evidence>
<keyword evidence="17" id="KW-1185">Reference proteome</keyword>